<feature type="transmembrane region" description="Helical" evidence="10">
    <location>
        <begin position="242"/>
        <end position="265"/>
    </location>
</feature>
<dbReference type="EC" id="3.1.4.52" evidence="2"/>
<dbReference type="SMART" id="SM00052">
    <property type="entry name" value="EAL"/>
    <property type="match status" value="1"/>
</dbReference>
<dbReference type="InterPro" id="IPR024744">
    <property type="entry name" value="CSS-motif_dom"/>
</dbReference>
<reference evidence="12 13" key="1">
    <citation type="submission" date="2019-03" db="EMBL/GenBank/DDBJ databases">
        <title>Genomic Encyclopedia of Type Strains, Phase IV (KMG-IV): sequencing the most valuable type-strain genomes for metagenomic binning, comparative biology and taxonomic classification.</title>
        <authorList>
            <person name="Goeker M."/>
        </authorList>
    </citation>
    <scope>NUCLEOTIDE SEQUENCE [LARGE SCALE GENOMIC DNA]</scope>
    <source>
        <strain evidence="12 13">DSM 18555</strain>
    </source>
</reference>
<evidence type="ECO:0000256" key="6">
    <source>
        <dbReference type="ARBA" id="ARBA00022801"/>
    </source>
</evidence>
<dbReference type="Pfam" id="PF00563">
    <property type="entry name" value="EAL"/>
    <property type="match status" value="1"/>
</dbReference>
<keyword evidence="4" id="KW-0973">c-di-GMP</keyword>
<comment type="subcellular location">
    <subcellularLocation>
        <location evidence="1">Cell membrane</location>
        <topology evidence="1">Multi-pass membrane protein</topology>
    </subcellularLocation>
</comment>
<dbReference type="OrthoDB" id="9813903at2"/>
<dbReference type="PROSITE" id="PS50883">
    <property type="entry name" value="EAL"/>
    <property type="match status" value="1"/>
</dbReference>
<feature type="domain" description="EAL" evidence="11">
    <location>
        <begin position="268"/>
        <end position="520"/>
    </location>
</feature>
<keyword evidence="5 10" id="KW-0812">Transmembrane</keyword>
<sequence>MNRIVSIGLVVFVGTLAIAAPIAASLYISHQQSLDIETASALSLADELQRRTDKTNSQIKAAFVELRKDKPADPCSEKNIQLMREIDISASYLQAVGHVANGRWMCSSLGHHGSGIELGPVDYISTTGASVRMQVMLSIAPGMRFIMIEKYGYAAIIHRELPLDVFEDQRDVSLASVNTSTGRLLLTRGVFKKEWLRPLPKEGFASFFDGDYVVAIRRSKEFDWTSVAAVPVKYVDIRSKKLSMVLVPVGIVAGILLAIAFYFLAKQQTSWPSILRTALKRKEFFLEYQPVIDLQTGRCVGAEALMRWRRSNGKLVAPDLFIPIAEESNLILRITARVLQLIERDMPALIQDHPDFHLAINLSAADLQSVNIVSSLRELMERTWIKPKNLMVEATERGFINTELAHDVARDFRDMGICVAIDDFGTGYSSLSYLTTFEVDYLKIDKSFVDTIGTDAATSTVVLHIIEMAKSLDIKMIAEGVETEMQAEFLRERGVQYAQGWLFAKAMPINELAQFLIQEKA</sequence>
<dbReference type="InterPro" id="IPR050706">
    <property type="entry name" value="Cyclic-di-GMP_PDE-like"/>
</dbReference>
<evidence type="ECO:0000256" key="4">
    <source>
        <dbReference type="ARBA" id="ARBA00022636"/>
    </source>
</evidence>
<comment type="catalytic activity">
    <reaction evidence="9">
        <text>3',3'-c-di-GMP + H2O = 5'-phosphoguanylyl(3'-&gt;5')guanosine + H(+)</text>
        <dbReference type="Rhea" id="RHEA:24902"/>
        <dbReference type="ChEBI" id="CHEBI:15377"/>
        <dbReference type="ChEBI" id="CHEBI:15378"/>
        <dbReference type="ChEBI" id="CHEBI:58754"/>
        <dbReference type="ChEBI" id="CHEBI:58805"/>
        <dbReference type="EC" id="3.1.4.52"/>
    </reaction>
</comment>
<dbReference type="SUPFAM" id="SSF141868">
    <property type="entry name" value="EAL domain-like"/>
    <property type="match status" value="1"/>
</dbReference>
<dbReference type="InterPro" id="IPR001633">
    <property type="entry name" value="EAL_dom"/>
</dbReference>
<evidence type="ECO:0000256" key="1">
    <source>
        <dbReference type="ARBA" id="ARBA00004651"/>
    </source>
</evidence>
<dbReference type="InterPro" id="IPR035919">
    <property type="entry name" value="EAL_sf"/>
</dbReference>
<name>A0A4R6G738_9BURK</name>
<evidence type="ECO:0000256" key="7">
    <source>
        <dbReference type="ARBA" id="ARBA00022989"/>
    </source>
</evidence>
<evidence type="ECO:0000256" key="8">
    <source>
        <dbReference type="ARBA" id="ARBA00023136"/>
    </source>
</evidence>
<accession>A0A4R6G738</accession>
<evidence type="ECO:0000256" key="10">
    <source>
        <dbReference type="SAM" id="Phobius"/>
    </source>
</evidence>
<dbReference type="PANTHER" id="PTHR33121">
    <property type="entry name" value="CYCLIC DI-GMP PHOSPHODIESTERASE PDEF"/>
    <property type="match status" value="1"/>
</dbReference>
<dbReference type="RefSeq" id="WP_133467278.1">
    <property type="nucleotide sequence ID" value="NZ_PTLZ01000005.1"/>
</dbReference>
<dbReference type="AlphaFoldDB" id="A0A4R6G738"/>
<dbReference type="GO" id="GO:0005886">
    <property type="term" value="C:plasma membrane"/>
    <property type="evidence" value="ECO:0007669"/>
    <property type="project" value="UniProtKB-SubCell"/>
</dbReference>
<evidence type="ECO:0000256" key="3">
    <source>
        <dbReference type="ARBA" id="ARBA00022475"/>
    </source>
</evidence>
<dbReference type="CDD" id="cd01948">
    <property type="entry name" value="EAL"/>
    <property type="match status" value="1"/>
</dbReference>
<evidence type="ECO:0000256" key="5">
    <source>
        <dbReference type="ARBA" id="ARBA00022692"/>
    </source>
</evidence>
<evidence type="ECO:0000313" key="13">
    <source>
        <dbReference type="Proteomes" id="UP000294737"/>
    </source>
</evidence>
<gene>
    <name evidence="12" type="ORF">EV677_1592</name>
</gene>
<keyword evidence="3" id="KW-1003">Cell membrane</keyword>
<evidence type="ECO:0000256" key="9">
    <source>
        <dbReference type="ARBA" id="ARBA00034290"/>
    </source>
</evidence>
<keyword evidence="13" id="KW-1185">Reference proteome</keyword>
<evidence type="ECO:0000259" key="11">
    <source>
        <dbReference type="PROSITE" id="PS50883"/>
    </source>
</evidence>
<dbReference type="GO" id="GO:0071111">
    <property type="term" value="F:cyclic-guanylate-specific phosphodiesterase activity"/>
    <property type="evidence" value="ECO:0007669"/>
    <property type="project" value="UniProtKB-EC"/>
</dbReference>
<keyword evidence="8 10" id="KW-0472">Membrane</keyword>
<dbReference type="PANTHER" id="PTHR33121:SF60">
    <property type="entry name" value="CYCLIC DI-GMP PHOSPHODIESTERASE PDEC-RELATED"/>
    <property type="match status" value="1"/>
</dbReference>
<evidence type="ECO:0000313" key="12">
    <source>
        <dbReference type="EMBL" id="TDN89535.1"/>
    </source>
</evidence>
<dbReference type="EMBL" id="SNWF01000005">
    <property type="protein sequence ID" value="TDN89535.1"/>
    <property type="molecule type" value="Genomic_DNA"/>
</dbReference>
<keyword evidence="7 10" id="KW-1133">Transmembrane helix</keyword>
<dbReference type="Pfam" id="PF12792">
    <property type="entry name" value="CSS-motif"/>
    <property type="match status" value="1"/>
</dbReference>
<dbReference type="Gene3D" id="3.20.20.450">
    <property type="entry name" value="EAL domain"/>
    <property type="match status" value="1"/>
</dbReference>
<comment type="caution">
    <text evidence="12">The sequence shown here is derived from an EMBL/GenBank/DDBJ whole genome shotgun (WGS) entry which is preliminary data.</text>
</comment>
<proteinExistence type="predicted"/>
<organism evidence="12 13">
    <name type="scientific">Herminiimonas fonticola</name>
    <dbReference type="NCBI Taxonomy" id="303380"/>
    <lineage>
        <taxon>Bacteria</taxon>
        <taxon>Pseudomonadati</taxon>
        <taxon>Pseudomonadota</taxon>
        <taxon>Betaproteobacteria</taxon>
        <taxon>Burkholderiales</taxon>
        <taxon>Oxalobacteraceae</taxon>
        <taxon>Herminiimonas</taxon>
    </lineage>
</organism>
<dbReference type="Proteomes" id="UP000294737">
    <property type="component" value="Unassembled WGS sequence"/>
</dbReference>
<keyword evidence="6" id="KW-0378">Hydrolase</keyword>
<evidence type="ECO:0000256" key="2">
    <source>
        <dbReference type="ARBA" id="ARBA00012282"/>
    </source>
</evidence>
<protein>
    <recommendedName>
        <fullName evidence="2">cyclic-guanylate-specific phosphodiesterase</fullName>
        <ecNumber evidence="2">3.1.4.52</ecNumber>
    </recommendedName>
</protein>